<evidence type="ECO:0000259" key="1">
    <source>
        <dbReference type="SMART" id="SM00966"/>
    </source>
</evidence>
<feature type="domain" description="SpoVT-AbrB" evidence="1">
    <location>
        <begin position="7"/>
        <end position="50"/>
    </location>
</feature>
<evidence type="ECO:0000313" key="2">
    <source>
        <dbReference type="EMBL" id="VXD17645.1"/>
    </source>
</evidence>
<dbReference type="OrthoDB" id="462559at2"/>
<dbReference type="AlphaFoldDB" id="A0A7Z9BPP9"/>
<organism evidence="2 3">
    <name type="scientific">Planktothrix serta PCC 8927</name>
    <dbReference type="NCBI Taxonomy" id="671068"/>
    <lineage>
        <taxon>Bacteria</taxon>
        <taxon>Bacillati</taxon>
        <taxon>Cyanobacteriota</taxon>
        <taxon>Cyanophyceae</taxon>
        <taxon>Oscillatoriophycideae</taxon>
        <taxon>Oscillatoriales</taxon>
        <taxon>Microcoleaceae</taxon>
        <taxon>Planktothrix</taxon>
    </lineage>
</organism>
<dbReference type="InterPro" id="IPR007159">
    <property type="entry name" value="SpoVT-AbrB_dom"/>
</dbReference>
<dbReference type="SUPFAM" id="SSF89447">
    <property type="entry name" value="AbrB/MazE/MraZ-like"/>
    <property type="match status" value="1"/>
</dbReference>
<sequence>MTLTTVIQVTADGQLELPPEIRSKLHPGDEFVLWQEEDIIILKKVQKPLLNELIQHQKTVNLEESLSFFEIADRLSKLNEIDPISEEEIQEEIQAYKQEKRNLA</sequence>
<dbReference type="GO" id="GO:0003677">
    <property type="term" value="F:DNA binding"/>
    <property type="evidence" value="ECO:0007669"/>
    <property type="project" value="InterPro"/>
</dbReference>
<dbReference type="InterPro" id="IPR037914">
    <property type="entry name" value="SpoVT-AbrB_sf"/>
</dbReference>
<protein>
    <recommendedName>
        <fullName evidence="1">SpoVT-AbrB domain-containing protein</fullName>
    </recommendedName>
</protein>
<proteinExistence type="predicted"/>
<dbReference type="RefSeq" id="WP_083621217.1">
    <property type="nucleotide sequence ID" value="NZ_LR734869.1"/>
</dbReference>
<comment type="caution">
    <text evidence="2">The sequence shown here is derived from an EMBL/GenBank/DDBJ whole genome shotgun (WGS) entry which is preliminary data.</text>
</comment>
<keyword evidence="3" id="KW-1185">Reference proteome</keyword>
<gene>
    <name evidence="2" type="ORF">PL8927_600044</name>
</gene>
<name>A0A7Z9BPP9_9CYAN</name>
<dbReference type="EMBL" id="CZCU02000136">
    <property type="protein sequence ID" value="VXD17645.1"/>
    <property type="molecule type" value="Genomic_DNA"/>
</dbReference>
<evidence type="ECO:0000313" key="3">
    <source>
        <dbReference type="Proteomes" id="UP000184550"/>
    </source>
</evidence>
<dbReference type="SMART" id="SM00966">
    <property type="entry name" value="SpoVT_AbrB"/>
    <property type="match status" value="1"/>
</dbReference>
<reference evidence="2" key="1">
    <citation type="submission" date="2019-10" db="EMBL/GenBank/DDBJ databases">
        <authorList>
            <consortium name="Genoscope - CEA"/>
            <person name="William W."/>
        </authorList>
    </citation>
    <scope>NUCLEOTIDE SEQUENCE [LARGE SCALE GENOMIC DNA]</scope>
    <source>
        <strain evidence="2">BBR_PRJEB10992</strain>
    </source>
</reference>
<dbReference type="Proteomes" id="UP000184550">
    <property type="component" value="Unassembled WGS sequence"/>
</dbReference>
<accession>A0A7Z9BPP9</accession>